<evidence type="ECO:0000313" key="2">
    <source>
        <dbReference type="EMBL" id="TCI13344.1"/>
    </source>
</evidence>
<feature type="transmembrane region" description="Helical" evidence="1">
    <location>
        <begin position="71"/>
        <end position="99"/>
    </location>
</feature>
<evidence type="ECO:0000313" key="3">
    <source>
        <dbReference type="Proteomes" id="UP000291822"/>
    </source>
</evidence>
<protein>
    <submittedName>
        <fullName evidence="2">Uncharacterized protein</fullName>
    </submittedName>
</protein>
<gene>
    <name evidence="2" type="ORF">EZM97_08720</name>
</gene>
<comment type="caution">
    <text evidence="2">The sequence shown here is derived from an EMBL/GenBank/DDBJ whole genome shotgun (WGS) entry which is preliminary data.</text>
</comment>
<dbReference type="EMBL" id="SJTG01000001">
    <property type="protein sequence ID" value="TCI13344.1"/>
    <property type="molecule type" value="Genomic_DNA"/>
</dbReference>
<feature type="transmembrane region" description="Helical" evidence="1">
    <location>
        <begin position="40"/>
        <end position="59"/>
    </location>
</feature>
<name>A0A4R0Z151_9GAMM</name>
<proteinExistence type="predicted"/>
<evidence type="ECO:0000256" key="1">
    <source>
        <dbReference type="SAM" id="Phobius"/>
    </source>
</evidence>
<reference evidence="2 3" key="1">
    <citation type="submission" date="2019-02" db="EMBL/GenBank/DDBJ databases">
        <title>Dyella amyloliquefaciens sp. nov., isolated from forest soil.</title>
        <authorList>
            <person name="Gao Z.-H."/>
            <person name="Qiu L.-H."/>
        </authorList>
    </citation>
    <scope>NUCLEOTIDE SEQUENCE [LARGE SCALE GENOMIC DNA]</scope>
    <source>
        <strain evidence="2 3">KACC 12747</strain>
    </source>
</reference>
<sequence>MTRTLGFWGVFGGRLLLHVLVIAAASVMIEWFVVACVPHYRFNGGLAFVVTACFASLLVQFPYSRWLSSTWLYPTEAFCVAGFLMVCLGAASLLVLRVWPRSELLVGLGWACFIANSVVGLVRVWRMR</sequence>
<dbReference type="RefSeq" id="WP_131149874.1">
    <property type="nucleotide sequence ID" value="NZ_SJTG01000001.1"/>
</dbReference>
<dbReference type="Proteomes" id="UP000291822">
    <property type="component" value="Unassembled WGS sequence"/>
</dbReference>
<accession>A0A4R0Z151</accession>
<organism evidence="2 3">
    <name type="scientific">Dyella soli</name>
    <dbReference type="NCBI Taxonomy" id="522319"/>
    <lineage>
        <taxon>Bacteria</taxon>
        <taxon>Pseudomonadati</taxon>
        <taxon>Pseudomonadota</taxon>
        <taxon>Gammaproteobacteria</taxon>
        <taxon>Lysobacterales</taxon>
        <taxon>Rhodanobacteraceae</taxon>
        <taxon>Dyella</taxon>
    </lineage>
</organism>
<feature type="transmembrane region" description="Helical" evidence="1">
    <location>
        <begin position="12"/>
        <end position="34"/>
    </location>
</feature>
<keyword evidence="3" id="KW-1185">Reference proteome</keyword>
<keyword evidence="1" id="KW-0812">Transmembrane</keyword>
<dbReference type="AlphaFoldDB" id="A0A4R0Z151"/>
<keyword evidence="1" id="KW-1133">Transmembrane helix</keyword>
<keyword evidence="1" id="KW-0472">Membrane</keyword>
<feature type="transmembrane region" description="Helical" evidence="1">
    <location>
        <begin position="105"/>
        <end position="125"/>
    </location>
</feature>